<dbReference type="EMBL" id="UYYF01004424">
    <property type="protein sequence ID" value="VDN03896.1"/>
    <property type="molecule type" value="Genomic_DNA"/>
</dbReference>
<reference evidence="4" key="1">
    <citation type="submission" date="2017-02" db="UniProtKB">
        <authorList>
            <consortium name="WormBaseParasite"/>
        </authorList>
    </citation>
    <scope>IDENTIFICATION</scope>
</reference>
<dbReference type="Proteomes" id="UP000276776">
    <property type="component" value="Unassembled WGS sequence"/>
</dbReference>
<name>A0A0N5D139_THECL</name>
<feature type="compositionally biased region" description="Basic and acidic residues" evidence="1">
    <location>
        <begin position="156"/>
        <end position="193"/>
    </location>
</feature>
<sequence>MESTKDMVLFLALSFYLVLISVVICASVVICQCIRNRRKKNQNGTVGQNLEEVVIVEREVCSEKENPKGSPLEQDEKQESFCSNHKLPIENENIFAMNYCKEEESSPNLELISKIASSNESLPSPEYSNIPYTSAYGMRRIGKKDTNISSPTSKSLEQKSDEDLKRLEESSKGDSSHSSISEEKVAKVSKGDH</sequence>
<accession>A0A0N5D139</accession>
<evidence type="ECO:0000256" key="1">
    <source>
        <dbReference type="SAM" id="MobiDB-lite"/>
    </source>
</evidence>
<evidence type="ECO:0000313" key="3">
    <source>
        <dbReference type="Proteomes" id="UP000276776"/>
    </source>
</evidence>
<keyword evidence="3" id="KW-1185">Reference proteome</keyword>
<organism evidence="4">
    <name type="scientific">Thelazia callipaeda</name>
    <name type="common">Oriental eyeworm</name>
    <name type="synonym">Parasitic nematode</name>
    <dbReference type="NCBI Taxonomy" id="103827"/>
    <lineage>
        <taxon>Eukaryota</taxon>
        <taxon>Metazoa</taxon>
        <taxon>Ecdysozoa</taxon>
        <taxon>Nematoda</taxon>
        <taxon>Chromadorea</taxon>
        <taxon>Rhabditida</taxon>
        <taxon>Spirurina</taxon>
        <taxon>Spiruromorpha</taxon>
        <taxon>Thelazioidea</taxon>
        <taxon>Thelaziidae</taxon>
        <taxon>Thelazia</taxon>
    </lineage>
</organism>
<proteinExistence type="predicted"/>
<gene>
    <name evidence="2" type="ORF">TCLT_LOCUS6535</name>
</gene>
<evidence type="ECO:0000313" key="4">
    <source>
        <dbReference type="WBParaSite" id="TCLT_0000654601-mRNA-1"/>
    </source>
</evidence>
<reference evidence="2 3" key="2">
    <citation type="submission" date="2018-11" db="EMBL/GenBank/DDBJ databases">
        <authorList>
            <consortium name="Pathogen Informatics"/>
        </authorList>
    </citation>
    <scope>NUCLEOTIDE SEQUENCE [LARGE SCALE GENOMIC DNA]</scope>
</reference>
<dbReference type="AlphaFoldDB" id="A0A0N5D139"/>
<feature type="region of interest" description="Disordered" evidence="1">
    <location>
        <begin position="142"/>
        <end position="193"/>
    </location>
</feature>
<evidence type="ECO:0000313" key="2">
    <source>
        <dbReference type="EMBL" id="VDN03896.1"/>
    </source>
</evidence>
<protein>
    <submittedName>
        <fullName evidence="2 4">Uncharacterized protein</fullName>
    </submittedName>
</protein>
<dbReference type="WBParaSite" id="TCLT_0000654601-mRNA-1">
    <property type="protein sequence ID" value="TCLT_0000654601-mRNA-1"/>
    <property type="gene ID" value="TCLT_0000654601"/>
</dbReference>